<dbReference type="Proteomes" id="UP000011083">
    <property type="component" value="Unassembled WGS sequence"/>
</dbReference>
<dbReference type="PANTHER" id="PTHR24347">
    <property type="entry name" value="SERINE/THREONINE-PROTEIN KINASE"/>
    <property type="match status" value="1"/>
</dbReference>
<dbReference type="InterPro" id="IPR011009">
    <property type="entry name" value="Kinase-like_dom_sf"/>
</dbReference>
<dbReference type="GO" id="GO:0005524">
    <property type="term" value="F:ATP binding"/>
    <property type="evidence" value="ECO:0007669"/>
    <property type="project" value="UniProtKB-UniRule"/>
</dbReference>
<dbReference type="VEuPathDB" id="AmoebaDB:ACA1_194970"/>
<evidence type="ECO:0000256" key="3">
    <source>
        <dbReference type="ARBA" id="ARBA00022741"/>
    </source>
</evidence>
<dbReference type="PROSITE" id="PS00108">
    <property type="entry name" value="PROTEIN_KINASE_ST"/>
    <property type="match status" value="1"/>
</dbReference>
<name>L8H5H0_ACACF</name>
<evidence type="ECO:0000313" key="9">
    <source>
        <dbReference type="EMBL" id="ELR20425.1"/>
    </source>
</evidence>
<feature type="domain" description="Protein kinase" evidence="8">
    <location>
        <begin position="20"/>
        <end position="282"/>
    </location>
</feature>
<dbReference type="Gene3D" id="1.10.510.10">
    <property type="entry name" value="Transferase(Phosphotransferase) domain 1"/>
    <property type="match status" value="1"/>
</dbReference>
<evidence type="ECO:0000256" key="1">
    <source>
        <dbReference type="ARBA" id="ARBA00022527"/>
    </source>
</evidence>
<evidence type="ECO:0000259" key="8">
    <source>
        <dbReference type="PROSITE" id="PS50011"/>
    </source>
</evidence>
<accession>L8H5H0</accession>
<dbReference type="InterPro" id="IPR008271">
    <property type="entry name" value="Ser/Thr_kinase_AS"/>
</dbReference>
<gene>
    <name evidence="9" type="ORF">ACA1_194970</name>
</gene>
<comment type="similarity">
    <text evidence="7">Belongs to the protein kinase superfamily.</text>
</comment>
<protein>
    <submittedName>
        <fullName evidence="9">Camk2b protein</fullName>
    </submittedName>
</protein>
<sequence>MDNTQLKRATILKTPVTQKYDVGAVLGSGNYSVVKLAIEKGTGKEWAAKIITKKDAGPKGLQMLQTEVDILSSCEHPNIVRLSEVFETDEHYYIIMELIKGGELFDKIVQLQSYSERDASRLIHQIISAIAHLHERKIVHRDLKPENLLLANDSIDSPVLLADFGLSKVVDPDDLLNVPVGTPGYVAPEVVQCLEDDSTSYGLEVDMWAVGVVMYILLCGYPPFYAEDDDEVFDQILAGDFEFPAPLWDTISAEAKDLIRKCLIVDPAKRIKAAEALQHPWVKGSAAPDDHLQGTLSELKKFNAKRKWKHAILATMAINKLTSVTSKLQKLQMNSSYKQLPAIPEKSSE</sequence>
<dbReference type="OMA" id="HERKICH"/>
<dbReference type="Gene3D" id="6.10.140.620">
    <property type="match status" value="1"/>
</dbReference>
<evidence type="ECO:0000256" key="4">
    <source>
        <dbReference type="ARBA" id="ARBA00022777"/>
    </source>
</evidence>
<dbReference type="FunFam" id="1.10.510.10:FF:000026">
    <property type="entry name" value="Calcium/calmodulin-dependent protein kinase type 1"/>
    <property type="match status" value="1"/>
</dbReference>
<proteinExistence type="inferred from homology"/>
<dbReference type="RefSeq" id="XP_004367450.1">
    <property type="nucleotide sequence ID" value="XM_004367393.1"/>
</dbReference>
<dbReference type="Gene3D" id="3.30.200.20">
    <property type="entry name" value="Phosphorylase Kinase, domain 1"/>
    <property type="match status" value="1"/>
</dbReference>
<dbReference type="InterPro" id="IPR017441">
    <property type="entry name" value="Protein_kinase_ATP_BS"/>
</dbReference>
<dbReference type="AlphaFoldDB" id="L8H5H0"/>
<dbReference type="CDD" id="cd05117">
    <property type="entry name" value="STKc_CAMK"/>
    <property type="match status" value="1"/>
</dbReference>
<keyword evidence="5 6" id="KW-0067">ATP-binding</keyword>
<dbReference type="OrthoDB" id="40902at2759"/>
<reference evidence="9 10" key="1">
    <citation type="journal article" date="2013" name="Genome Biol.">
        <title>Genome of Acanthamoeba castellanii highlights extensive lateral gene transfer and early evolution of tyrosine kinase signaling.</title>
        <authorList>
            <person name="Clarke M."/>
            <person name="Lohan A.J."/>
            <person name="Liu B."/>
            <person name="Lagkouvardos I."/>
            <person name="Roy S."/>
            <person name="Zafar N."/>
            <person name="Bertelli C."/>
            <person name="Schilde C."/>
            <person name="Kianianmomeni A."/>
            <person name="Burglin T.R."/>
            <person name="Frech C."/>
            <person name="Turcotte B."/>
            <person name="Kopec K.O."/>
            <person name="Synnott J.M."/>
            <person name="Choo C."/>
            <person name="Paponov I."/>
            <person name="Finkler A."/>
            <person name="Soon Heng Tan C."/>
            <person name="Hutchins A.P."/>
            <person name="Weinmeier T."/>
            <person name="Rattei T."/>
            <person name="Chu J.S."/>
            <person name="Gimenez G."/>
            <person name="Irimia M."/>
            <person name="Rigden D.J."/>
            <person name="Fitzpatrick D.A."/>
            <person name="Lorenzo-Morales J."/>
            <person name="Bateman A."/>
            <person name="Chiu C.H."/>
            <person name="Tang P."/>
            <person name="Hegemann P."/>
            <person name="Fromm H."/>
            <person name="Raoult D."/>
            <person name="Greub G."/>
            <person name="Miranda-Saavedra D."/>
            <person name="Chen N."/>
            <person name="Nash P."/>
            <person name="Ginger M.L."/>
            <person name="Horn M."/>
            <person name="Schaap P."/>
            <person name="Caler L."/>
            <person name="Loftus B."/>
        </authorList>
    </citation>
    <scope>NUCLEOTIDE SEQUENCE [LARGE SCALE GENOMIC DNA]</scope>
    <source>
        <strain evidence="9 10">Neff</strain>
    </source>
</reference>
<keyword evidence="2" id="KW-0808">Transferase</keyword>
<evidence type="ECO:0000313" key="10">
    <source>
        <dbReference type="Proteomes" id="UP000011083"/>
    </source>
</evidence>
<dbReference type="InterPro" id="IPR000719">
    <property type="entry name" value="Prot_kinase_dom"/>
</dbReference>
<dbReference type="PROSITE" id="PS00107">
    <property type="entry name" value="PROTEIN_KINASE_ATP"/>
    <property type="match status" value="1"/>
</dbReference>
<evidence type="ECO:0000256" key="2">
    <source>
        <dbReference type="ARBA" id="ARBA00022679"/>
    </source>
</evidence>
<keyword evidence="4" id="KW-0418">Kinase</keyword>
<evidence type="ECO:0000256" key="5">
    <source>
        <dbReference type="ARBA" id="ARBA00022840"/>
    </source>
</evidence>
<dbReference type="KEGG" id="acan:ACA1_194970"/>
<dbReference type="EMBL" id="KB007917">
    <property type="protein sequence ID" value="ELR20425.1"/>
    <property type="molecule type" value="Genomic_DNA"/>
</dbReference>
<keyword evidence="10" id="KW-1185">Reference proteome</keyword>
<dbReference type="SUPFAM" id="SSF56112">
    <property type="entry name" value="Protein kinase-like (PK-like)"/>
    <property type="match status" value="1"/>
</dbReference>
<evidence type="ECO:0000256" key="7">
    <source>
        <dbReference type="RuleBase" id="RU000304"/>
    </source>
</evidence>
<feature type="binding site" evidence="6">
    <location>
        <position position="49"/>
    </location>
    <ligand>
        <name>ATP</name>
        <dbReference type="ChEBI" id="CHEBI:30616"/>
    </ligand>
</feature>
<dbReference type="STRING" id="1257118.L8H5H0"/>
<dbReference type="GO" id="GO:0004674">
    <property type="term" value="F:protein serine/threonine kinase activity"/>
    <property type="evidence" value="ECO:0007669"/>
    <property type="project" value="UniProtKB-KW"/>
</dbReference>
<dbReference type="FunFam" id="3.30.200.20:FF:000003">
    <property type="entry name" value="Non-specific serine/threonine protein kinase"/>
    <property type="match status" value="1"/>
</dbReference>
<organism evidence="9 10">
    <name type="scientific">Acanthamoeba castellanii (strain ATCC 30010 / Neff)</name>
    <dbReference type="NCBI Taxonomy" id="1257118"/>
    <lineage>
        <taxon>Eukaryota</taxon>
        <taxon>Amoebozoa</taxon>
        <taxon>Discosea</taxon>
        <taxon>Longamoebia</taxon>
        <taxon>Centramoebida</taxon>
        <taxon>Acanthamoebidae</taxon>
        <taxon>Acanthamoeba</taxon>
    </lineage>
</organism>
<evidence type="ECO:0000256" key="6">
    <source>
        <dbReference type="PROSITE-ProRule" id="PRU10141"/>
    </source>
</evidence>
<dbReference type="Pfam" id="PF00069">
    <property type="entry name" value="Pkinase"/>
    <property type="match status" value="1"/>
</dbReference>
<keyword evidence="3 6" id="KW-0547">Nucleotide-binding</keyword>
<dbReference type="GeneID" id="14921281"/>
<dbReference type="SMART" id="SM00220">
    <property type="entry name" value="S_TKc"/>
    <property type="match status" value="1"/>
</dbReference>
<dbReference type="PROSITE" id="PS50011">
    <property type="entry name" value="PROTEIN_KINASE_DOM"/>
    <property type="match status" value="1"/>
</dbReference>
<keyword evidence="1 7" id="KW-0723">Serine/threonine-protein kinase</keyword>